<evidence type="ECO:0000313" key="3">
    <source>
        <dbReference type="EMBL" id="QDT71892.1"/>
    </source>
</evidence>
<dbReference type="NCBIfam" id="TIGR02595">
    <property type="entry name" value="PEP_CTERM"/>
    <property type="match status" value="1"/>
</dbReference>
<dbReference type="Proteomes" id="UP000317909">
    <property type="component" value="Chromosome"/>
</dbReference>
<protein>
    <submittedName>
        <fullName evidence="3">PEP-CTERM motif protein</fullName>
    </submittedName>
</protein>
<evidence type="ECO:0000256" key="1">
    <source>
        <dbReference type="SAM" id="SignalP"/>
    </source>
</evidence>
<sequence length="196" mass="19806" precursor="true">MKKILALALTLVVAASTANAAPIWSVKPVGQAPNDVYSIFIDGDNLNGTFDTIFFQAKATTGTFVNANSGAAAGVPRPAGEAFTYPNRMITADPLDFPGGLALTQVGLVNTAQELSYTAGKLGGTVSTGAEQNGDLFLGNVNTSAGGGGTFQIQLITGGNVVYDTGVLAFPVPEPATFALAGLGLVGLVAASRRKA</sequence>
<keyword evidence="1" id="KW-0732">Signal</keyword>
<proteinExistence type="predicted"/>
<reference evidence="3 4" key="1">
    <citation type="submission" date="2019-02" db="EMBL/GenBank/DDBJ databases">
        <title>Deep-cultivation of Planctomycetes and their phenomic and genomic characterization uncovers novel biology.</title>
        <authorList>
            <person name="Wiegand S."/>
            <person name="Jogler M."/>
            <person name="Boedeker C."/>
            <person name="Pinto D."/>
            <person name="Vollmers J."/>
            <person name="Rivas-Marin E."/>
            <person name="Kohn T."/>
            <person name="Peeters S.H."/>
            <person name="Heuer A."/>
            <person name="Rast P."/>
            <person name="Oberbeckmann S."/>
            <person name="Bunk B."/>
            <person name="Jeske O."/>
            <person name="Meyerdierks A."/>
            <person name="Storesund J.E."/>
            <person name="Kallscheuer N."/>
            <person name="Luecker S."/>
            <person name="Lage O.M."/>
            <person name="Pohl T."/>
            <person name="Merkel B.J."/>
            <person name="Hornburger P."/>
            <person name="Mueller R.-W."/>
            <person name="Bruemmer F."/>
            <person name="Labrenz M."/>
            <person name="Spormann A.M."/>
            <person name="Op den Camp H."/>
            <person name="Overmann J."/>
            <person name="Amann R."/>
            <person name="Jetten M.S.M."/>
            <person name="Mascher T."/>
            <person name="Medema M.H."/>
            <person name="Devos D.P."/>
            <person name="Kaster A.-K."/>
            <person name="Ovreas L."/>
            <person name="Rohde M."/>
            <person name="Galperin M.Y."/>
            <person name="Jogler C."/>
        </authorList>
    </citation>
    <scope>NUCLEOTIDE SEQUENCE [LARGE SCALE GENOMIC DNA]</scope>
    <source>
        <strain evidence="3 4">I41</strain>
    </source>
</reference>
<feature type="chain" id="PRO_5022034428" evidence="1">
    <location>
        <begin position="21"/>
        <end position="196"/>
    </location>
</feature>
<evidence type="ECO:0000259" key="2">
    <source>
        <dbReference type="Pfam" id="PF07589"/>
    </source>
</evidence>
<name>A0A517TU49_9BACT</name>
<dbReference type="KEGG" id="llh:I41_10530"/>
<evidence type="ECO:0000313" key="4">
    <source>
        <dbReference type="Proteomes" id="UP000317909"/>
    </source>
</evidence>
<dbReference type="InterPro" id="IPR013424">
    <property type="entry name" value="Ice-binding_C"/>
</dbReference>
<dbReference type="EMBL" id="CP036339">
    <property type="protein sequence ID" value="QDT71892.1"/>
    <property type="molecule type" value="Genomic_DNA"/>
</dbReference>
<keyword evidence="4" id="KW-1185">Reference proteome</keyword>
<dbReference type="AlphaFoldDB" id="A0A517TU49"/>
<dbReference type="OrthoDB" id="296342at2"/>
<dbReference type="RefSeq" id="WP_145431508.1">
    <property type="nucleotide sequence ID" value="NZ_CP036339.1"/>
</dbReference>
<organism evidence="3 4">
    <name type="scientific">Lacipirellula limnantheis</name>
    <dbReference type="NCBI Taxonomy" id="2528024"/>
    <lineage>
        <taxon>Bacteria</taxon>
        <taxon>Pseudomonadati</taxon>
        <taxon>Planctomycetota</taxon>
        <taxon>Planctomycetia</taxon>
        <taxon>Pirellulales</taxon>
        <taxon>Lacipirellulaceae</taxon>
        <taxon>Lacipirellula</taxon>
    </lineage>
</organism>
<dbReference type="Pfam" id="PF07589">
    <property type="entry name" value="PEP-CTERM"/>
    <property type="match status" value="1"/>
</dbReference>
<feature type="signal peptide" evidence="1">
    <location>
        <begin position="1"/>
        <end position="20"/>
    </location>
</feature>
<gene>
    <name evidence="3" type="ORF">I41_10530</name>
</gene>
<accession>A0A517TU49</accession>
<feature type="domain" description="Ice-binding protein C-terminal" evidence="2">
    <location>
        <begin position="171"/>
        <end position="194"/>
    </location>
</feature>